<dbReference type="Proteomes" id="UP000198878">
    <property type="component" value="Unassembled WGS sequence"/>
</dbReference>
<keyword evidence="2" id="KW-1133">Transmembrane helix</keyword>
<organism evidence="3 4">
    <name type="scientific">Amycolatopsis pretoriensis</name>
    <dbReference type="NCBI Taxonomy" id="218821"/>
    <lineage>
        <taxon>Bacteria</taxon>
        <taxon>Bacillati</taxon>
        <taxon>Actinomycetota</taxon>
        <taxon>Actinomycetes</taxon>
        <taxon>Pseudonocardiales</taxon>
        <taxon>Pseudonocardiaceae</taxon>
        <taxon>Amycolatopsis</taxon>
    </lineage>
</organism>
<sequence length="79" mass="8383">MATHFGRLRVVDPASALVPGTAGPPTWVLYAAAAVAVLLGLPALRWILAQLARRPPTRRSPRSWPSCGSTRASTKPTPL</sequence>
<feature type="compositionally biased region" description="Polar residues" evidence="1">
    <location>
        <begin position="67"/>
        <end position="79"/>
    </location>
</feature>
<gene>
    <name evidence="3" type="ORF">SAMN05421837_102771</name>
</gene>
<keyword evidence="2" id="KW-0812">Transmembrane</keyword>
<proteinExistence type="predicted"/>
<dbReference type="RefSeq" id="WP_086677721.1">
    <property type="nucleotide sequence ID" value="NZ_FNUJ01000002.1"/>
</dbReference>
<keyword evidence="2" id="KW-0472">Membrane</keyword>
<reference evidence="4" key="1">
    <citation type="submission" date="2016-10" db="EMBL/GenBank/DDBJ databases">
        <authorList>
            <person name="Varghese N."/>
            <person name="Submissions S."/>
        </authorList>
    </citation>
    <scope>NUCLEOTIDE SEQUENCE [LARGE SCALE GENOMIC DNA]</scope>
    <source>
        <strain evidence="4">DSM 44654</strain>
    </source>
</reference>
<name>A0A1H5QEM8_9PSEU</name>
<dbReference type="AlphaFoldDB" id="A0A1H5QEM8"/>
<evidence type="ECO:0000313" key="4">
    <source>
        <dbReference type="Proteomes" id="UP000198878"/>
    </source>
</evidence>
<accession>A0A1H5QEM8</accession>
<evidence type="ECO:0000256" key="1">
    <source>
        <dbReference type="SAM" id="MobiDB-lite"/>
    </source>
</evidence>
<protein>
    <submittedName>
        <fullName evidence="3">Uncharacterized protein</fullName>
    </submittedName>
</protein>
<dbReference type="STRING" id="218821.SAMN05421837_102771"/>
<dbReference type="EMBL" id="FNUJ01000002">
    <property type="protein sequence ID" value="SEF24570.1"/>
    <property type="molecule type" value="Genomic_DNA"/>
</dbReference>
<evidence type="ECO:0000313" key="3">
    <source>
        <dbReference type="EMBL" id="SEF24570.1"/>
    </source>
</evidence>
<keyword evidence="4" id="KW-1185">Reference proteome</keyword>
<evidence type="ECO:0000256" key="2">
    <source>
        <dbReference type="SAM" id="Phobius"/>
    </source>
</evidence>
<feature type="region of interest" description="Disordered" evidence="1">
    <location>
        <begin position="53"/>
        <end position="79"/>
    </location>
</feature>
<feature type="transmembrane region" description="Helical" evidence="2">
    <location>
        <begin position="27"/>
        <end position="48"/>
    </location>
</feature>